<dbReference type="PROSITE" id="PS00045">
    <property type="entry name" value="HISTONE_LIKE"/>
    <property type="match status" value="1"/>
</dbReference>
<dbReference type="InterPro" id="IPR000119">
    <property type="entry name" value="Hist_DNA-bd"/>
</dbReference>
<keyword evidence="7 8" id="KW-0233">DNA recombination</keyword>
<reference evidence="11 12" key="1">
    <citation type="submission" date="2024-11" db="EMBL/GenBank/DDBJ databases">
        <title>First Report of Moraxella oculi in Brazil in an Infectious Bovine Keratoconjunctivitis Outbreak.</title>
        <authorList>
            <person name="Carvalho C.V."/>
            <person name="Domingues R."/>
            <person name="Coutinho C."/>
            <person name="Honorio N.T.B.S."/>
            <person name="Faza D.R.L.R."/>
            <person name="Carvalho W.A."/>
            <person name="Machado A.B.F."/>
            <person name="Martins M.F."/>
            <person name="Gaspar E.B."/>
        </authorList>
    </citation>
    <scope>NUCLEOTIDE SEQUENCE [LARGE SCALE GENOMIC DNA]</scope>
    <source>
        <strain evidence="11 12">2117LE</strain>
    </source>
</reference>
<organism evidence="11 12">
    <name type="scientific">Moraxella oculi</name>
    <dbReference type="NCBI Taxonomy" id="2940516"/>
    <lineage>
        <taxon>Bacteria</taxon>
        <taxon>Pseudomonadati</taxon>
        <taxon>Pseudomonadota</taxon>
        <taxon>Gammaproteobacteria</taxon>
        <taxon>Moraxellales</taxon>
        <taxon>Moraxellaceae</taxon>
        <taxon>Moraxella</taxon>
    </lineage>
</organism>
<comment type="similarity">
    <text evidence="1 8 9">Belongs to the bacterial histone-like protein family.</text>
</comment>
<evidence type="ECO:0000256" key="10">
    <source>
        <dbReference type="SAM" id="MobiDB-lite"/>
    </source>
</evidence>
<evidence type="ECO:0000313" key="11">
    <source>
        <dbReference type="EMBL" id="MFL1732701.1"/>
    </source>
</evidence>
<comment type="caution">
    <text evidence="11">The sequence shown here is derived from an EMBL/GenBank/DDBJ whole genome shotgun (WGS) entry which is preliminary data.</text>
</comment>
<dbReference type="PRINTS" id="PR01727">
    <property type="entry name" value="DNABINDINGHU"/>
</dbReference>
<dbReference type="InterPro" id="IPR010992">
    <property type="entry name" value="IHF-like_DNA-bd_dom_sf"/>
</dbReference>
<comment type="function">
    <text evidence="8">This protein is one of the two subunits of integration host factor, a specific DNA-binding protein that functions in genetic recombination as well as in transcriptional and translational control.</text>
</comment>
<dbReference type="EMBL" id="JBJJXE010000010">
    <property type="protein sequence ID" value="MFL1732701.1"/>
    <property type="molecule type" value="Genomic_DNA"/>
</dbReference>
<gene>
    <name evidence="8" type="primary">ihfA</name>
    <name evidence="8" type="synonym">himA</name>
    <name evidence="11" type="ORF">ACJHVH_06805</name>
</gene>
<evidence type="ECO:0000256" key="2">
    <source>
        <dbReference type="ARBA" id="ARBA00018329"/>
    </source>
</evidence>
<dbReference type="Gene3D" id="4.10.520.10">
    <property type="entry name" value="IHF-like DNA-binding proteins"/>
    <property type="match status" value="1"/>
</dbReference>
<dbReference type="InterPro" id="IPR020816">
    <property type="entry name" value="Histone-like_DNA-bd_CS"/>
</dbReference>
<name>A0ABW8U6E1_9GAMM</name>
<dbReference type="RefSeq" id="WP_407069256.1">
    <property type="nucleotide sequence ID" value="NZ_JBJJXE010000010.1"/>
</dbReference>
<dbReference type="SUPFAM" id="SSF47729">
    <property type="entry name" value="IHF-like DNA-binding proteins"/>
    <property type="match status" value="1"/>
</dbReference>
<dbReference type="CDD" id="cd13835">
    <property type="entry name" value="IHF_A"/>
    <property type="match status" value="1"/>
</dbReference>
<dbReference type="HAMAP" id="MF_00380">
    <property type="entry name" value="IHF_alpha"/>
    <property type="match status" value="1"/>
</dbReference>
<evidence type="ECO:0000256" key="8">
    <source>
        <dbReference type="HAMAP-Rule" id="MF_00380"/>
    </source>
</evidence>
<evidence type="ECO:0000313" key="12">
    <source>
        <dbReference type="Proteomes" id="UP001624684"/>
    </source>
</evidence>
<dbReference type="InterPro" id="IPR005684">
    <property type="entry name" value="IHF_alpha"/>
</dbReference>
<evidence type="ECO:0000256" key="9">
    <source>
        <dbReference type="RuleBase" id="RU003939"/>
    </source>
</evidence>
<keyword evidence="4 8" id="KW-0805">Transcription regulation</keyword>
<feature type="region of interest" description="Disordered" evidence="10">
    <location>
        <begin position="53"/>
        <end position="73"/>
    </location>
</feature>
<evidence type="ECO:0000256" key="5">
    <source>
        <dbReference type="ARBA" id="ARBA00023125"/>
    </source>
</evidence>
<evidence type="ECO:0000256" key="3">
    <source>
        <dbReference type="ARBA" id="ARBA00022845"/>
    </source>
</evidence>
<dbReference type="Proteomes" id="UP001624684">
    <property type="component" value="Unassembled WGS sequence"/>
</dbReference>
<evidence type="ECO:0000256" key="1">
    <source>
        <dbReference type="ARBA" id="ARBA00010529"/>
    </source>
</evidence>
<dbReference type="NCBIfam" id="NF001401">
    <property type="entry name" value="PRK00285.1"/>
    <property type="match status" value="1"/>
</dbReference>
<dbReference type="Pfam" id="PF00216">
    <property type="entry name" value="Bac_DNA_binding"/>
    <property type="match status" value="1"/>
</dbReference>
<keyword evidence="3 8" id="KW-0810">Translation regulation</keyword>
<protein>
    <recommendedName>
        <fullName evidence="2 8">Integration host factor subunit alpha</fullName>
        <shortName evidence="8">IHF-alpha</shortName>
    </recommendedName>
</protein>
<dbReference type="PANTHER" id="PTHR33175:SF2">
    <property type="entry name" value="INTEGRATION HOST FACTOR SUBUNIT ALPHA"/>
    <property type="match status" value="1"/>
</dbReference>
<accession>A0ABW8U6E1</accession>
<evidence type="ECO:0000256" key="4">
    <source>
        <dbReference type="ARBA" id="ARBA00023015"/>
    </source>
</evidence>
<sequence>MSALTKADMIDRLTIRLRITRQDARKIVDNFFEEISQNLTDGKEVKISGFGNFELKDKKPRPGRNPKTGESVPIKARRVVTFKAGQKLRNHIDKQSAARQVKNHR</sequence>
<comment type="subunit">
    <text evidence="8">Heterodimer of an alpha and a beta chain.</text>
</comment>
<proteinExistence type="inferred from homology"/>
<dbReference type="PANTHER" id="PTHR33175">
    <property type="entry name" value="DNA-BINDING PROTEIN HU"/>
    <property type="match status" value="1"/>
</dbReference>
<keyword evidence="6 8" id="KW-0804">Transcription</keyword>
<keyword evidence="5 8" id="KW-0238">DNA-binding</keyword>
<dbReference type="SMART" id="SM00411">
    <property type="entry name" value="BHL"/>
    <property type="match status" value="1"/>
</dbReference>
<keyword evidence="12" id="KW-1185">Reference proteome</keyword>
<evidence type="ECO:0000256" key="7">
    <source>
        <dbReference type="ARBA" id="ARBA00023172"/>
    </source>
</evidence>
<evidence type="ECO:0000256" key="6">
    <source>
        <dbReference type="ARBA" id="ARBA00023163"/>
    </source>
</evidence>